<dbReference type="Pfam" id="PF13568">
    <property type="entry name" value="OMP_b-brl_2"/>
    <property type="match status" value="1"/>
</dbReference>
<dbReference type="InterPro" id="IPR011250">
    <property type="entry name" value="OMP/PagP_B-barrel"/>
</dbReference>
<keyword evidence="4" id="KW-1185">Reference proteome</keyword>
<evidence type="ECO:0000313" key="4">
    <source>
        <dbReference type="Proteomes" id="UP000829517"/>
    </source>
</evidence>
<dbReference type="SUPFAM" id="SSF56925">
    <property type="entry name" value="OMPA-like"/>
    <property type="match status" value="1"/>
</dbReference>
<dbReference type="InterPro" id="IPR025665">
    <property type="entry name" value="Beta-barrel_OMP_2"/>
</dbReference>
<evidence type="ECO:0000313" key="3">
    <source>
        <dbReference type="EMBL" id="MCF8715036.1"/>
    </source>
</evidence>
<accession>A0ABS9J3N1</accession>
<feature type="signal peptide" evidence="1">
    <location>
        <begin position="1"/>
        <end position="20"/>
    </location>
</feature>
<proteinExistence type="predicted"/>
<organism evidence="3 4">
    <name type="scientific">Joostella atrarenae</name>
    <dbReference type="NCBI Taxonomy" id="679257"/>
    <lineage>
        <taxon>Bacteria</taxon>
        <taxon>Pseudomonadati</taxon>
        <taxon>Bacteroidota</taxon>
        <taxon>Flavobacteriia</taxon>
        <taxon>Flavobacteriales</taxon>
        <taxon>Flavobacteriaceae</taxon>
        <taxon>Joostella</taxon>
    </lineage>
</organism>
<protein>
    <submittedName>
        <fullName evidence="3">PorT family protein</fullName>
    </submittedName>
</protein>
<sequence length="188" mass="21359">MKNYLFLAITMLAFTFYGNAQEFKWGAKGGVNISDLYVSESGSDYKTRTSFHVGLVGEYIISDRFSFQPELLYSSQGGKIYLTDDYATVKLDYINVPLMAKYYALPNFSLEIGPQVGFLVSDDWSYNGQDFDSLNPDYNTVDFGLNFGLGYEFNNGIFLNSRYNLGLTNVDEYAKNAVFQFSVGYFFK</sequence>
<keyword evidence="1" id="KW-0732">Signal</keyword>
<dbReference type="EMBL" id="JAETXX010000005">
    <property type="protein sequence ID" value="MCF8715036.1"/>
    <property type="molecule type" value="Genomic_DNA"/>
</dbReference>
<dbReference type="RefSeq" id="WP_236959002.1">
    <property type="nucleotide sequence ID" value="NZ_JAETXX010000005.1"/>
</dbReference>
<feature type="domain" description="Outer membrane protein beta-barrel" evidence="2">
    <location>
        <begin position="19"/>
        <end position="171"/>
    </location>
</feature>
<feature type="chain" id="PRO_5045995077" evidence="1">
    <location>
        <begin position="21"/>
        <end position="188"/>
    </location>
</feature>
<name>A0ABS9J3N1_9FLAO</name>
<evidence type="ECO:0000256" key="1">
    <source>
        <dbReference type="SAM" id="SignalP"/>
    </source>
</evidence>
<dbReference type="Proteomes" id="UP000829517">
    <property type="component" value="Unassembled WGS sequence"/>
</dbReference>
<evidence type="ECO:0000259" key="2">
    <source>
        <dbReference type="Pfam" id="PF13568"/>
    </source>
</evidence>
<gene>
    <name evidence="3" type="ORF">JM658_09395</name>
</gene>
<reference evidence="3 4" key="1">
    <citation type="submission" date="2021-01" db="EMBL/GenBank/DDBJ databases">
        <title>Genome sequencing of Joostella atrarenae M1-2 (= KCTC 23194).</title>
        <authorList>
            <person name="Zakaria M.R."/>
            <person name="Lam M.Q."/>
            <person name="Chong C.S."/>
        </authorList>
    </citation>
    <scope>NUCLEOTIDE SEQUENCE [LARGE SCALE GENOMIC DNA]</scope>
    <source>
        <strain evidence="3 4">M1-2</strain>
    </source>
</reference>
<comment type="caution">
    <text evidence="3">The sequence shown here is derived from an EMBL/GenBank/DDBJ whole genome shotgun (WGS) entry which is preliminary data.</text>
</comment>